<dbReference type="KEGG" id="mdr:MDOR_07230"/>
<dbReference type="EMBL" id="AP022605">
    <property type="protein sequence ID" value="BBZ06554.1"/>
    <property type="molecule type" value="Genomic_DNA"/>
</dbReference>
<evidence type="ECO:0000313" key="2">
    <source>
        <dbReference type="EMBL" id="BBZ06554.1"/>
    </source>
</evidence>
<evidence type="ECO:0000313" key="3">
    <source>
        <dbReference type="Proteomes" id="UP000467201"/>
    </source>
</evidence>
<dbReference type="InterPro" id="IPR010310">
    <property type="entry name" value="T7SS_ESAT-6-like"/>
</dbReference>
<name>A0A7I7VMS8_9MYCO</name>
<dbReference type="Proteomes" id="UP000467201">
    <property type="component" value="Chromosome"/>
</dbReference>
<organism evidence="2 3">
    <name type="scientific">Mycolicibacterium doricum</name>
    <dbReference type="NCBI Taxonomy" id="126673"/>
    <lineage>
        <taxon>Bacteria</taxon>
        <taxon>Bacillati</taxon>
        <taxon>Actinomycetota</taxon>
        <taxon>Actinomycetes</taxon>
        <taxon>Mycobacteriales</taxon>
        <taxon>Mycobacteriaceae</taxon>
        <taxon>Mycolicibacterium</taxon>
    </lineage>
</organism>
<sequence>MDACPVLSHIRPQQKGSPSMTTPTGGALNTDFELMGSVAGTIDARNEEIRAMLQSFIGRMTSVPPSVWGGVAAVRFREVVDRWDGESVKLHTALQRIAETIRSNQQTLLAASDGHSHQIGVIGTAL</sequence>
<evidence type="ECO:0000256" key="1">
    <source>
        <dbReference type="SAM" id="MobiDB-lite"/>
    </source>
</evidence>
<dbReference type="AlphaFoldDB" id="A0A7I7VMS8"/>
<dbReference type="Gene3D" id="1.10.287.1060">
    <property type="entry name" value="ESAT-6-like"/>
    <property type="match status" value="1"/>
</dbReference>
<dbReference type="SUPFAM" id="SSF140453">
    <property type="entry name" value="EsxAB dimer-like"/>
    <property type="match status" value="1"/>
</dbReference>
<dbReference type="InterPro" id="IPR036689">
    <property type="entry name" value="ESAT-6-like_sf"/>
</dbReference>
<accession>A0A7I7VMS8</accession>
<protein>
    <submittedName>
        <fullName evidence="2">ESAT-6-like protein</fullName>
    </submittedName>
</protein>
<feature type="compositionally biased region" description="Polar residues" evidence="1">
    <location>
        <begin position="14"/>
        <end position="24"/>
    </location>
</feature>
<feature type="region of interest" description="Disordered" evidence="1">
    <location>
        <begin position="1"/>
        <end position="24"/>
    </location>
</feature>
<proteinExistence type="predicted"/>
<dbReference type="Pfam" id="PF06013">
    <property type="entry name" value="WXG100"/>
    <property type="match status" value="1"/>
</dbReference>
<gene>
    <name evidence="2" type="ORF">MDOR_07230</name>
</gene>
<reference evidence="2 3" key="1">
    <citation type="journal article" date="2019" name="Emerg. Microbes Infect.">
        <title>Comprehensive subspecies identification of 175 nontuberculous mycobacteria species based on 7547 genomic profiles.</title>
        <authorList>
            <person name="Matsumoto Y."/>
            <person name="Kinjo T."/>
            <person name="Motooka D."/>
            <person name="Nabeya D."/>
            <person name="Jung N."/>
            <person name="Uechi K."/>
            <person name="Horii T."/>
            <person name="Iida T."/>
            <person name="Fujita J."/>
            <person name="Nakamura S."/>
        </authorList>
    </citation>
    <scope>NUCLEOTIDE SEQUENCE [LARGE SCALE GENOMIC DNA]</scope>
    <source>
        <strain evidence="2 3">JCM 12405</strain>
    </source>
</reference>